<feature type="transmembrane region" description="Helical" evidence="1">
    <location>
        <begin position="189"/>
        <end position="209"/>
    </location>
</feature>
<gene>
    <name evidence="2" type="ORF">SAMN05216262_11121</name>
</gene>
<name>A0A1H7Q9P1_9GAMM</name>
<evidence type="ECO:0008006" key="4">
    <source>
        <dbReference type="Google" id="ProtNLM"/>
    </source>
</evidence>
<keyword evidence="1" id="KW-0812">Transmembrane</keyword>
<dbReference type="Proteomes" id="UP000199297">
    <property type="component" value="Unassembled WGS sequence"/>
</dbReference>
<dbReference type="Pfam" id="PF11750">
    <property type="entry name" value="DUF3307"/>
    <property type="match status" value="1"/>
</dbReference>
<evidence type="ECO:0000256" key="1">
    <source>
        <dbReference type="SAM" id="Phobius"/>
    </source>
</evidence>
<accession>A0A1H7Q9P1</accession>
<feature type="transmembrane region" description="Helical" evidence="1">
    <location>
        <begin position="90"/>
        <end position="108"/>
    </location>
</feature>
<feature type="transmembrane region" description="Helical" evidence="1">
    <location>
        <begin position="128"/>
        <end position="150"/>
    </location>
</feature>
<dbReference type="STRING" id="641665.GCA_002104455_00924"/>
<dbReference type="InterPro" id="IPR021737">
    <property type="entry name" value="Phage_phiKZ_Orf197"/>
</dbReference>
<dbReference type="EMBL" id="FOBI01000011">
    <property type="protein sequence ID" value="SEL44448.1"/>
    <property type="molecule type" value="Genomic_DNA"/>
</dbReference>
<proteinExistence type="predicted"/>
<sequence length="255" mass="29159">MILLLLMLTTHFISDFYLQPISSVTERDNHALKRYQLWLHFFVYSLLLFLVLFAAELSLLTALTALAIIMSSHALNLFWRYKRRKTLRNFLLTQVLQLVVISLVWAQLSNISLSQALLFIQHIFNTKNIIIVLAYLLACQPASIVISLALKKHTDKLTKPTDKQCQHNQNDKAIGLLSAGAWIGYIERCLAISFIFMGQFAGIGFLVATKTIFRFGDLTQQKDMKLTEYMMLGTLLSYAIAIFIGWNAKQLYFAL</sequence>
<feature type="transmembrane region" description="Helical" evidence="1">
    <location>
        <begin position="42"/>
        <end position="69"/>
    </location>
</feature>
<evidence type="ECO:0000313" key="3">
    <source>
        <dbReference type="Proteomes" id="UP000199297"/>
    </source>
</evidence>
<dbReference type="AlphaFoldDB" id="A0A1H7Q9P1"/>
<dbReference type="OrthoDB" id="8536716at2"/>
<evidence type="ECO:0000313" key="2">
    <source>
        <dbReference type="EMBL" id="SEL44448.1"/>
    </source>
</evidence>
<keyword evidence="1" id="KW-0472">Membrane</keyword>
<organism evidence="2 3">
    <name type="scientific">Colwellia chukchiensis</name>
    <dbReference type="NCBI Taxonomy" id="641665"/>
    <lineage>
        <taxon>Bacteria</taxon>
        <taxon>Pseudomonadati</taxon>
        <taxon>Pseudomonadota</taxon>
        <taxon>Gammaproteobacteria</taxon>
        <taxon>Alteromonadales</taxon>
        <taxon>Colwelliaceae</taxon>
        <taxon>Colwellia</taxon>
    </lineage>
</organism>
<keyword evidence="1" id="KW-1133">Transmembrane helix</keyword>
<dbReference type="RefSeq" id="WP_085285315.1">
    <property type="nucleotide sequence ID" value="NZ_FOBI01000011.1"/>
</dbReference>
<keyword evidence="3" id="KW-1185">Reference proteome</keyword>
<reference evidence="3" key="1">
    <citation type="submission" date="2016-10" db="EMBL/GenBank/DDBJ databases">
        <authorList>
            <person name="Varghese N."/>
            <person name="Submissions S."/>
        </authorList>
    </citation>
    <scope>NUCLEOTIDE SEQUENCE [LARGE SCALE GENOMIC DNA]</scope>
    <source>
        <strain evidence="3">CGMCC 1.9127</strain>
    </source>
</reference>
<protein>
    <recommendedName>
        <fullName evidence="4">DUF3307 domain-containing protein</fullName>
    </recommendedName>
</protein>
<feature type="transmembrane region" description="Helical" evidence="1">
    <location>
        <begin position="229"/>
        <end position="248"/>
    </location>
</feature>